<dbReference type="Gene3D" id="1.10.10.1740">
    <property type="entry name" value="Transmembrane protein 14-like"/>
    <property type="match status" value="1"/>
</dbReference>
<feature type="transmembrane region" description="Helical" evidence="6">
    <location>
        <begin position="63"/>
        <end position="86"/>
    </location>
</feature>
<dbReference type="PANTHER" id="PTHR12668">
    <property type="entry name" value="TRANSMEMBRANE PROTEIN 14, 15"/>
    <property type="match status" value="1"/>
</dbReference>
<keyword evidence="4 6" id="KW-1133">Transmembrane helix</keyword>
<comment type="caution">
    <text evidence="7">The sequence shown here is derived from an EMBL/GenBank/DDBJ whole genome shotgun (WGS) entry which is preliminary data.</text>
</comment>
<evidence type="ECO:0000256" key="5">
    <source>
        <dbReference type="ARBA" id="ARBA00023136"/>
    </source>
</evidence>
<reference evidence="7 8" key="1">
    <citation type="submission" date="2022-07" db="EMBL/GenBank/DDBJ databases">
        <title>Genome-wide signatures of adaptation to extreme environments.</title>
        <authorList>
            <person name="Cho C.H."/>
            <person name="Yoon H.S."/>
        </authorList>
    </citation>
    <scope>NUCLEOTIDE SEQUENCE [LARGE SCALE GENOMIC DNA]</scope>
    <source>
        <strain evidence="7 8">DBV 063 E5</strain>
    </source>
</reference>
<evidence type="ECO:0000256" key="3">
    <source>
        <dbReference type="ARBA" id="ARBA00022692"/>
    </source>
</evidence>
<evidence type="ECO:0000313" key="8">
    <source>
        <dbReference type="Proteomes" id="UP001301350"/>
    </source>
</evidence>
<sequence length="162" mass="16395">MLAFVSNVPLGRAGVGALQRQTHAKCSESAWAPGRTSLRRQKSSRAAQLRRGSSPSRELCASLVSVAHTATLVYGIVVGAGGVGAFLKTRSKASLISGLAAGALLAVAYAQSSIPLALGVAAALTVVFAMRYVKTKKMMPAGALGMVSAAAAVLFIVALNAA</sequence>
<gene>
    <name evidence="7" type="ORF">CDCA_CDCA18G4519</name>
</gene>
<feature type="transmembrane region" description="Helical" evidence="6">
    <location>
        <begin position="93"/>
        <end position="110"/>
    </location>
</feature>
<name>A0AAV9J1S0_CYACA</name>
<evidence type="ECO:0000256" key="2">
    <source>
        <dbReference type="ARBA" id="ARBA00007590"/>
    </source>
</evidence>
<feature type="transmembrane region" description="Helical" evidence="6">
    <location>
        <begin position="140"/>
        <end position="159"/>
    </location>
</feature>
<evidence type="ECO:0000256" key="1">
    <source>
        <dbReference type="ARBA" id="ARBA00004370"/>
    </source>
</evidence>
<evidence type="ECO:0000313" key="7">
    <source>
        <dbReference type="EMBL" id="KAK4538494.1"/>
    </source>
</evidence>
<protein>
    <recommendedName>
        <fullName evidence="9">Transmembrane protein 14</fullName>
    </recommendedName>
</protein>
<proteinExistence type="inferred from homology"/>
<dbReference type="InterPro" id="IPR005349">
    <property type="entry name" value="TMEM14"/>
</dbReference>
<evidence type="ECO:0000256" key="6">
    <source>
        <dbReference type="SAM" id="Phobius"/>
    </source>
</evidence>
<dbReference type="AlphaFoldDB" id="A0AAV9J1S0"/>
<dbReference type="Pfam" id="PF03647">
    <property type="entry name" value="Tmemb_14"/>
    <property type="match status" value="1"/>
</dbReference>
<evidence type="ECO:0008006" key="9">
    <source>
        <dbReference type="Google" id="ProtNLM"/>
    </source>
</evidence>
<evidence type="ECO:0000256" key="4">
    <source>
        <dbReference type="ARBA" id="ARBA00022989"/>
    </source>
</evidence>
<comment type="similarity">
    <text evidence="2">Belongs to the TMEM14 family.</text>
</comment>
<accession>A0AAV9J1S0</accession>
<dbReference type="PANTHER" id="PTHR12668:SF43">
    <property type="entry name" value="TRANSMEMBRANE PROTEIN 14 HOMOLOG"/>
    <property type="match status" value="1"/>
</dbReference>
<dbReference type="EMBL" id="JANCYW010000018">
    <property type="protein sequence ID" value="KAK4538494.1"/>
    <property type="molecule type" value="Genomic_DNA"/>
</dbReference>
<keyword evidence="5 6" id="KW-0472">Membrane</keyword>
<feature type="transmembrane region" description="Helical" evidence="6">
    <location>
        <begin position="116"/>
        <end position="133"/>
    </location>
</feature>
<comment type="subcellular location">
    <subcellularLocation>
        <location evidence="1">Membrane</location>
    </subcellularLocation>
</comment>
<keyword evidence="8" id="KW-1185">Reference proteome</keyword>
<organism evidence="7 8">
    <name type="scientific">Cyanidium caldarium</name>
    <name type="common">Red alga</name>
    <dbReference type="NCBI Taxonomy" id="2771"/>
    <lineage>
        <taxon>Eukaryota</taxon>
        <taxon>Rhodophyta</taxon>
        <taxon>Bangiophyceae</taxon>
        <taxon>Cyanidiales</taxon>
        <taxon>Cyanidiaceae</taxon>
        <taxon>Cyanidium</taxon>
    </lineage>
</organism>
<keyword evidence="3 6" id="KW-0812">Transmembrane</keyword>
<dbReference type="Proteomes" id="UP001301350">
    <property type="component" value="Unassembled WGS sequence"/>
</dbReference>
<dbReference type="InterPro" id="IPR044890">
    <property type="entry name" value="TMEM14_sf"/>
</dbReference>
<dbReference type="GO" id="GO:0016020">
    <property type="term" value="C:membrane"/>
    <property type="evidence" value="ECO:0007669"/>
    <property type="project" value="UniProtKB-SubCell"/>
</dbReference>